<protein>
    <submittedName>
        <fullName evidence="3">Uncharacterized protein</fullName>
    </submittedName>
</protein>
<proteinExistence type="predicted"/>
<organism evidence="2 3">
    <name type="scientific">Parascaris equorum</name>
    <name type="common">Equine roundworm</name>
    <dbReference type="NCBI Taxonomy" id="6256"/>
    <lineage>
        <taxon>Eukaryota</taxon>
        <taxon>Metazoa</taxon>
        <taxon>Ecdysozoa</taxon>
        <taxon>Nematoda</taxon>
        <taxon>Chromadorea</taxon>
        <taxon>Rhabditida</taxon>
        <taxon>Spirurina</taxon>
        <taxon>Ascaridomorpha</taxon>
        <taxon>Ascaridoidea</taxon>
        <taxon>Ascarididae</taxon>
        <taxon>Parascaris</taxon>
    </lineage>
</organism>
<feature type="transmembrane region" description="Helical" evidence="1">
    <location>
        <begin position="55"/>
        <end position="80"/>
    </location>
</feature>
<dbReference type="Proteomes" id="UP000887564">
    <property type="component" value="Unplaced"/>
</dbReference>
<evidence type="ECO:0000313" key="2">
    <source>
        <dbReference type="Proteomes" id="UP000887564"/>
    </source>
</evidence>
<sequence>MTAVALIAIVGNGALSAYTLRFTVTIDFHLHIFRLHLTVWVVFTKVMHHRLHLMLAINYAGIMAHIFVILLAIAGSQAVFEDAHIFINCCDHWKLLKEK</sequence>
<evidence type="ECO:0000256" key="1">
    <source>
        <dbReference type="SAM" id="Phobius"/>
    </source>
</evidence>
<keyword evidence="1" id="KW-0812">Transmembrane</keyword>
<name>A0A914S577_PAREQ</name>
<dbReference type="AlphaFoldDB" id="A0A914S577"/>
<reference evidence="3" key="1">
    <citation type="submission" date="2022-11" db="UniProtKB">
        <authorList>
            <consortium name="WormBaseParasite"/>
        </authorList>
    </citation>
    <scope>IDENTIFICATION</scope>
</reference>
<keyword evidence="1" id="KW-0472">Membrane</keyword>
<evidence type="ECO:0000313" key="3">
    <source>
        <dbReference type="WBParaSite" id="PEQ_0001231901-mRNA-1"/>
    </source>
</evidence>
<accession>A0A914S577</accession>
<dbReference type="WBParaSite" id="PEQ_0001231901-mRNA-1">
    <property type="protein sequence ID" value="PEQ_0001231901-mRNA-1"/>
    <property type="gene ID" value="PEQ_0001231901"/>
</dbReference>
<keyword evidence="2" id="KW-1185">Reference proteome</keyword>
<keyword evidence="1" id="KW-1133">Transmembrane helix</keyword>